<dbReference type="RefSeq" id="WP_021813843.1">
    <property type="nucleotide sequence ID" value="NZ_AUSW01000017.1"/>
</dbReference>
<dbReference type="PATRIC" id="fig|1354303.4.peg.1180"/>
<comment type="caution">
    <text evidence="1">The sequence shown here is derived from an EMBL/GenBank/DDBJ whole genome shotgun (WGS) entry which is preliminary data.</text>
</comment>
<evidence type="ECO:0000313" key="1">
    <source>
        <dbReference type="EMBL" id="ERL55953.1"/>
    </source>
</evidence>
<dbReference type="Proteomes" id="UP000016761">
    <property type="component" value="Unassembled WGS sequence"/>
</dbReference>
<organism evidence="1 2">
    <name type="scientific">Psychrobacter aquaticus CMS 56</name>
    <dbReference type="NCBI Taxonomy" id="1354303"/>
    <lineage>
        <taxon>Bacteria</taxon>
        <taxon>Pseudomonadati</taxon>
        <taxon>Pseudomonadota</taxon>
        <taxon>Gammaproteobacteria</taxon>
        <taxon>Moraxellales</taxon>
        <taxon>Moraxellaceae</taxon>
        <taxon>Psychrobacter</taxon>
    </lineage>
</organism>
<proteinExistence type="predicted"/>
<reference evidence="1 2" key="1">
    <citation type="journal article" date="2013" name="Genome Announc.">
        <title>Draft Genome Sequence of Psychrobacter aquaticus Strain CMS 56T, Isolated from a Cyanobacterial Mat Sample Collected from Water Bodies in the McMurdo Dry Valley Region of Antarctica.</title>
        <authorList>
            <person name="Reddy G.S."/>
            <person name="Ara S."/>
            <person name="Singh A."/>
            <person name="Kumar Pinnaka A."/>
            <person name="Shivaji S."/>
        </authorList>
    </citation>
    <scope>NUCLEOTIDE SEQUENCE [LARGE SCALE GENOMIC DNA]</scope>
    <source>
        <strain evidence="1 2">CMS 56</strain>
    </source>
</reference>
<protein>
    <submittedName>
        <fullName evidence="1">Uncharacterized protein</fullName>
    </submittedName>
</protein>
<name>U4TBU1_9GAMM</name>
<dbReference type="AlphaFoldDB" id="U4TBU1"/>
<accession>U4TBU1</accession>
<dbReference type="EMBL" id="AUSW01000017">
    <property type="protein sequence ID" value="ERL55953.1"/>
    <property type="molecule type" value="Genomic_DNA"/>
</dbReference>
<evidence type="ECO:0000313" key="2">
    <source>
        <dbReference type="Proteomes" id="UP000016761"/>
    </source>
</evidence>
<gene>
    <name evidence="1" type="ORF">M917_1197</name>
</gene>
<keyword evidence="2" id="KW-1185">Reference proteome</keyword>
<sequence>MSNNKGIGTDKRQYWLLSSKHWWMILTVFSHHYFPSDAEPNGTAIYMQAIMR</sequence>